<feature type="binding site" evidence="6">
    <location>
        <position position="265"/>
    </location>
    <ligand>
        <name>FAD</name>
        <dbReference type="ChEBI" id="CHEBI:57692"/>
    </ligand>
</feature>
<dbReference type="AlphaFoldDB" id="A0A9P7FV71"/>
<dbReference type="SUPFAM" id="SSF54373">
    <property type="entry name" value="FAD-linked reductases, C-terminal domain"/>
    <property type="match status" value="1"/>
</dbReference>
<dbReference type="InterPro" id="IPR036188">
    <property type="entry name" value="FAD/NAD-bd_sf"/>
</dbReference>
<protein>
    <recommendedName>
        <fullName evidence="8">Glucose-methanol-choline oxidoreductase N-terminal domain-containing protein</fullName>
    </recommendedName>
</protein>
<evidence type="ECO:0000256" key="3">
    <source>
        <dbReference type="ARBA" id="ARBA00022630"/>
    </source>
</evidence>
<dbReference type="Pfam" id="PF05199">
    <property type="entry name" value="GMC_oxred_C"/>
    <property type="match status" value="1"/>
</dbReference>
<dbReference type="InterPro" id="IPR012132">
    <property type="entry name" value="GMC_OxRdtase"/>
</dbReference>
<proteinExistence type="inferred from homology"/>
<feature type="signal peptide" evidence="7">
    <location>
        <begin position="1"/>
        <end position="22"/>
    </location>
</feature>
<evidence type="ECO:0000256" key="2">
    <source>
        <dbReference type="ARBA" id="ARBA00010790"/>
    </source>
</evidence>
<evidence type="ECO:0000259" key="8">
    <source>
        <dbReference type="PROSITE" id="PS00624"/>
    </source>
</evidence>
<evidence type="ECO:0000256" key="6">
    <source>
        <dbReference type="PIRSR" id="PIRSR000137-2"/>
    </source>
</evidence>
<dbReference type="GO" id="GO:0016614">
    <property type="term" value="F:oxidoreductase activity, acting on CH-OH group of donors"/>
    <property type="evidence" value="ECO:0007669"/>
    <property type="project" value="InterPro"/>
</dbReference>
<dbReference type="PIRSF" id="PIRSF000137">
    <property type="entry name" value="Alcohol_oxidase"/>
    <property type="match status" value="1"/>
</dbReference>
<dbReference type="OrthoDB" id="269227at2759"/>
<dbReference type="Gene3D" id="3.50.50.60">
    <property type="entry name" value="FAD/NAD(P)-binding domain"/>
    <property type="match status" value="1"/>
</dbReference>
<dbReference type="InterPro" id="IPR007867">
    <property type="entry name" value="GMC_OxRtase_C"/>
</dbReference>
<comment type="caution">
    <text evidence="9">The sequence shown here is derived from an EMBL/GenBank/DDBJ whole genome shotgun (WGS) entry which is preliminary data.</text>
</comment>
<comment type="similarity">
    <text evidence="2">Belongs to the GMC oxidoreductase family.</text>
</comment>
<evidence type="ECO:0000256" key="7">
    <source>
        <dbReference type="SAM" id="SignalP"/>
    </source>
</evidence>
<reference evidence="9" key="1">
    <citation type="submission" date="2021-02" db="EMBL/GenBank/DDBJ databases">
        <authorList>
            <person name="Nieuwenhuis M."/>
            <person name="Van De Peppel L.J.J."/>
        </authorList>
    </citation>
    <scope>NUCLEOTIDE SEQUENCE</scope>
    <source>
        <strain evidence="9">D49</strain>
    </source>
</reference>
<evidence type="ECO:0000313" key="10">
    <source>
        <dbReference type="Proteomes" id="UP000717328"/>
    </source>
</evidence>
<dbReference type="PANTHER" id="PTHR11552:SF147">
    <property type="entry name" value="CHOLINE DEHYDROGENASE, MITOCHONDRIAL"/>
    <property type="match status" value="1"/>
</dbReference>
<dbReference type="GO" id="GO:0050660">
    <property type="term" value="F:flavin adenine dinucleotide binding"/>
    <property type="evidence" value="ECO:0007669"/>
    <property type="project" value="InterPro"/>
</dbReference>
<feature type="active site" description="Proton acceptor" evidence="5">
    <location>
        <position position="570"/>
    </location>
</feature>
<keyword evidence="7" id="KW-0732">Signal</keyword>
<sequence>MQHRSIFSPVLLSLLFSLLAQAVLIEKISQIPNVEFDFIIIGGGTAGSVLANRLTENCNTSVLVLEAGPSNIGVLETQIPFLASGLVRPSPYNWNYTTTDQVGLAGRNISYPRGHILGGSSSINWCVYTRGSAEDFDRFAEVSGDSGWSWNKLLRYFKKSEKWRAPADHHNTTGQFDPSVHGFNGLVGVSLAGYPTEIDPLVITATQQLGGEYAYNQDINSGMPLGIGWGTGTVLHGQRSSAATAYLAPKFLERPNLTVLLDVQVSRIIQTANGTTPAFRGVEFRQGNGTLHQITASKEIILSAGTVGTPQILMNSGIGNPADLNAVGVTPIVDLPDVGSNLSDHPVISNPWLVNGNETFETIRRDPKPVFLEWKANKTGPFTDIVLDHIGFGRIPPSLIASPDSAAGPNTPHYEMIITNGLPTFIPLPPSGNFIVLTALVVAPSSRGSVKLRSNNPFDTPLIDPGLLKTDYDKLIMREALKSIKRFSAAPVWSTYILSDAGGLSDAVTDAQLDAYAAANAGTLFHPVGTASMSKKGAPNGVVDPDLRLKKVHGVRVVDASIMPFVPSAHTVASVYAISERAADIIKASY</sequence>
<evidence type="ECO:0000256" key="1">
    <source>
        <dbReference type="ARBA" id="ARBA00001974"/>
    </source>
</evidence>
<gene>
    <name evidence="9" type="ORF">H0H81_006507</name>
</gene>
<reference evidence="9" key="2">
    <citation type="submission" date="2021-10" db="EMBL/GenBank/DDBJ databases">
        <title>Phylogenomics reveals ancestral predisposition of the termite-cultivated fungus Termitomyces towards a domesticated lifestyle.</title>
        <authorList>
            <person name="Auxier B."/>
            <person name="Grum-Grzhimaylo A."/>
            <person name="Cardenas M.E."/>
            <person name="Lodge J.D."/>
            <person name="Laessoe T."/>
            <person name="Pedersen O."/>
            <person name="Smith M.E."/>
            <person name="Kuyper T.W."/>
            <person name="Franco-Molano E.A."/>
            <person name="Baroni T.J."/>
            <person name="Aanen D.K."/>
        </authorList>
    </citation>
    <scope>NUCLEOTIDE SEQUENCE</scope>
    <source>
        <strain evidence="9">D49</strain>
    </source>
</reference>
<keyword evidence="3" id="KW-0285">Flavoprotein</keyword>
<evidence type="ECO:0000256" key="5">
    <source>
        <dbReference type="PIRSR" id="PIRSR000137-1"/>
    </source>
</evidence>
<feature type="active site" description="Proton donor" evidence="5">
    <location>
        <position position="526"/>
    </location>
</feature>
<feature type="binding site" evidence="6">
    <location>
        <begin position="124"/>
        <end position="127"/>
    </location>
    <ligand>
        <name>FAD</name>
        <dbReference type="ChEBI" id="CHEBI:57692"/>
    </ligand>
</feature>
<keyword evidence="10" id="KW-1185">Reference proteome</keyword>
<dbReference type="Proteomes" id="UP000717328">
    <property type="component" value="Unassembled WGS sequence"/>
</dbReference>
<dbReference type="PANTHER" id="PTHR11552">
    <property type="entry name" value="GLUCOSE-METHANOL-CHOLINE GMC OXIDOREDUCTASE"/>
    <property type="match status" value="1"/>
</dbReference>
<dbReference type="EMBL" id="JABCKI010005882">
    <property type="protein sequence ID" value="KAG5636888.1"/>
    <property type="molecule type" value="Genomic_DNA"/>
</dbReference>
<feature type="domain" description="Glucose-methanol-choline oxidoreductase N-terminal" evidence="8">
    <location>
        <begin position="305"/>
        <end position="319"/>
    </location>
</feature>
<organism evidence="9 10">
    <name type="scientific">Sphagnurus paluster</name>
    <dbReference type="NCBI Taxonomy" id="117069"/>
    <lineage>
        <taxon>Eukaryota</taxon>
        <taxon>Fungi</taxon>
        <taxon>Dikarya</taxon>
        <taxon>Basidiomycota</taxon>
        <taxon>Agaricomycotina</taxon>
        <taxon>Agaricomycetes</taxon>
        <taxon>Agaricomycetidae</taxon>
        <taxon>Agaricales</taxon>
        <taxon>Tricholomatineae</taxon>
        <taxon>Lyophyllaceae</taxon>
        <taxon>Sphagnurus</taxon>
    </lineage>
</organism>
<evidence type="ECO:0000313" key="9">
    <source>
        <dbReference type="EMBL" id="KAG5636888.1"/>
    </source>
</evidence>
<dbReference type="Pfam" id="PF00732">
    <property type="entry name" value="GMC_oxred_N"/>
    <property type="match status" value="1"/>
</dbReference>
<name>A0A9P7FV71_9AGAR</name>
<evidence type="ECO:0000256" key="4">
    <source>
        <dbReference type="ARBA" id="ARBA00022827"/>
    </source>
</evidence>
<dbReference type="Gene3D" id="3.30.560.10">
    <property type="entry name" value="Glucose Oxidase, domain 3"/>
    <property type="match status" value="1"/>
</dbReference>
<dbReference type="InterPro" id="IPR000172">
    <property type="entry name" value="GMC_OxRdtase_N"/>
</dbReference>
<keyword evidence="4 6" id="KW-0274">FAD</keyword>
<feature type="chain" id="PRO_5040375031" description="Glucose-methanol-choline oxidoreductase N-terminal domain-containing protein" evidence="7">
    <location>
        <begin position="23"/>
        <end position="590"/>
    </location>
</feature>
<dbReference type="PROSITE" id="PS00624">
    <property type="entry name" value="GMC_OXRED_2"/>
    <property type="match status" value="1"/>
</dbReference>
<comment type="cofactor">
    <cofactor evidence="1 6">
        <name>FAD</name>
        <dbReference type="ChEBI" id="CHEBI:57692"/>
    </cofactor>
</comment>
<accession>A0A9P7FV71</accession>
<dbReference type="SUPFAM" id="SSF51905">
    <property type="entry name" value="FAD/NAD(P)-binding domain"/>
    <property type="match status" value="1"/>
</dbReference>